<evidence type="ECO:0000313" key="2">
    <source>
        <dbReference type="EMBL" id="OAM88884.1"/>
    </source>
</evidence>
<dbReference type="SUPFAM" id="SSF48208">
    <property type="entry name" value="Six-hairpin glycosidases"/>
    <property type="match status" value="1"/>
</dbReference>
<dbReference type="Pfam" id="PF07470">
    <property type="entry name" value="Glyco_hydro_88"/>
    <property type="match status" value="1"/>
</dbReference>
<evidence type="ECO:0000313" key="3">
    <source>
        <dbReference type="Proteomes" id="UP000078486"/>
    </source>
</evidence>
<dbReference type="Proteomes" id="UP000078486">
    <property type="component" value="Unassembled WGS sequence"/>
</dbReference>
<name>A0A178IFT8_9BACT</name>
<dbReference type="InterPro" id="IPR012341">
    <property type="entry name" value="6hp_glycosidase-like_sf"/>
</dbReference>
<sequence>MHTLSDTRTLLAQLASRTIARASASDTHPDLAINFSTWQWHQGVALFGLLRANAALGDPAVAAFIDDWIRARLAAGDPPKSINTTAPLLTVAHLFEKNRDARLGRLCQSFADWCMRGAPRLPAGTFEHSCTDNVYPQQVWADTLFMGCIFLAKWGRITGEAALVDEAARQFTDHYQLLRDAATGLIFHGYDGNKRAHIGTIWGRGNGWFAIAANEVLSLLGPAHPAHAAILRDLRAHLAGAAAAQDASGAWHTVMDAPATYLEATSTAAFACALTTAAAHGRIGAELSDNAARAMERTRSWINDAGDLTHASAGTPVMPDTAGYNAIPFAVTTFSQGLGMLALASAIEYSAQ</sequence>
<dbReference type="PANTHER" id="PTHR33886">
    <property type="entry name" value="UNSATURATED RHAMNOGALACTURONAN HYDROLASE (EUROFUNG)"/>
    <property type="match status" value="1"/>
</dbReference>
<keyword evidence="1" id="KW-0378">Hydrolase</keyword>
<dbReference type="GO" id="GO:0016787">
    <property type="term" value="F:hydrolase activity"/>
    <property type="evidence" value="ECO:0007669"/>
    <property type="project" value="UniProtKB-KW"/>
</dbReference>
<reference evidence="2 3" key="1">
    <citation type="submission" date="2016-01" db="EMBL/GenBank/DDBJ databases">
        <title>High potential of lignocellulose degradation of a new Verrucomicrobia species.</title>
        <authorList>
            <person name="Wang Y."/>
            <person name="Shi Y."/>
            <person name="Qiu Z."/>
            <person name="Liu S."/>
            <person name="Yang H."/>
        </authorList>
    </citation>
    <scope>NUCLEOTIDE SEQUENCE [LARGE SCALE GENOMIC DNA]</scope>
    <source>
        <strain evidence="2 3">TSB47</strain>
    </source>
</reference>
<organism evidence="2 3">
    <name type="scientific">Termitidicoccus mucosus</name>
    <dbReference type="NCBI Taxonomy" id="1184151"/>
    <lineage>
        <taxon>Bacteria</taxon>
        <taxon>Pseudomonadati</taxon>
        <taxon>Verrucomicrobiota</taxon>
        <taxon>Opitutia</taxon>
        <taxon>Opitutales</taxon>
        <taxon>Opitutaceae</taxon>
        <taxon>Termitidicoccus</taxon>
    </lineage>
</organism>
<gene>
    <name evidence="2" type="ORF">AW736_15330</name>
</gene>
<dbReference type="STRING" id="1184151.AW736_15330"/>
<evidence type="ECO:0000256" key="1">
    <source>
        <dbReference type="ARBA" id="ARBA00022801"/>
    </source>
</evidence>
<dbReference type="InterPro" id="IPR052043">
    <property type="entry name" value="PolySaccharide_Degr_Enz"/>
</dbReference>
<dbReference type="Gene3D" id="1.50.10.10">
    <property type="match status" value="1"/>
</dbReference>
<proteinExistence type="predicted"/>
<keyword evidence="3" id="KW-1185">Reference proteome</keyword>
<dbReference type="RefSeq" id="WP_068771191.1">
    <property type="nucleotide sequence ID" value="NZ_CP109796.1"/>
</dbReference>
<comment type="caution">
    <text evidence="2">The sequence shown here is derived from an EMBL/GenBank/DDBJ whole genome shotgun (WGS) entry which is preliminary data.</text>
</comment>
<dbReference type="GO" id="GO:0005975">
    <property type="term" value="P:carbohydrate metabolic process"/>
    <property type="evidence" value="ECO:0007669"/>
    <property type="project" value="InterPro"/>
</dbReference>
<dbReference type="InterPro" id="IPR008928">
    <property type="entry name" value="6-hairpin_glycosidase_sf"/>
</dbReference>
<dbReference type="EMBL" id="LRRQ01000118">
    <property type="protein sequence ID" value="OAM88884.1"/>
    <property type="molecule type" value="Genomic_DNA"/>
</dbReference>
<evidence type="ECO:0008006" key="4">
    <source>
        <dbReference type="Google" id="ProtNLM"/>
    </source>
</evidence>
<accession>A0A178IFT8</accession>
<dbReference type="OrthoDB" id="9807186at2"/>
<dbReference type="PANTHER" id="PTHR33886:SF8">
    <property type="entry name" value="UNSATURATED RHAMNOGALACTURONAN HYDROLASE (EUROFUNG)"/>
    <property type="match status" value="1"/>
</dbReference>
<protein>
    <recommendedName>
        <fullName evidence="4">Glycosyl hydrolase</fullName>
    </recommendedName>
</protein>
<dbReference type="InterPro" id="IPR010905">
    <property type="entry name" value="Glyco_hydro_88"/>
</dbReference>
<dbReference type="AlphaFoldDB" id="A0A178IFT8"/>